<dbReference type="SUPFAM" id="SSF55781">
    <property type="entry name" value="GAF domain-like"/>
    <property type="match status" value="1"/>
</dbReference>
<dbReference type="AlphaFoldDB" id="A0A8I0HNY2"/>
<evidence type="ECO:0000256" key="3">
    <source>
        <dbReference type="ARBA" id="ARBA00023163"/>
    </source>
</evidence>
<dbReference type="Pfam" id="PF09339">
    <property type="entry name" value="HTH_IclR"/>
    <property type="match status" value="1"/>
</dbReference>
<dbReference type="EMBL" id="JACSPR010000002">
    <property type="protein sequence ID" value="MBD8029467.1"/>
    <property type="molecule type" value="Genomic_DNA"/>
</dbReference>
<dbReference type="InterPro" id="IPR005471">
    <property type="entry name" value="Tscrpt_reg_IclR_N"/>
</dbReference>
<comment type="caution">
    <text evidence="6">The sequence shown here is derived from an EMBL/GenBank/DDBJ whole genome shotgun (WGS) entry which is preliminary data.</text>
</comment>
<keyword evidence="1" id="KW-0805">Transcription regulation</keyword>
<dbReference type="InterPro" id="IPR036390">
    <property type="entry name" value="WH_DNA-bd_sf"/>
</dbReference>
<keyword evidence="2" id="KW-0238">DNA-binding</keyword>
<dbReference type="Pfam" id="PF01614">
    <property type="entry name" value="IclR_C"/>
    <property type="match status" value="1"/>
</dbReference>
<accession>A0A8I0HNY2</accession>
<keyword evidence="7" id="KW-1185">Reference proteome</keyword>
<dbReference type="PANTHER" id="PTHR30136:SF24">
    <property type="entry name" value="HTH-TYPE TRANSCRIPTIONAL REPRESSOR ALLR"/>
    <property type="match status" value="1"/>
</dbReference>
<gene>
    <name evidence="6" type="ORF">H9627_03825</name>
</gene>
<reference evidence="6 7" key="1">
    <citation type="submission" date="2020-08" db="EMBL/GenBank/DDBJ databases">
        <title>A Genomic Blueprint of the Chicken Gut Microbiome.</title>
        <authorList>
            <person name="Gilroy R."/>
            <person name="Ravi A."/>
            <person name="Getino M."/>
            <person name="Pursley I."/>
            <person name="Horton D.L."/>
            <person name="Alikhan N.-F."/>
            <person name="Baker D."/>
            <person name="Gharbi K."/>
            <person name="Hall N."/>
            <person name="Watson M."/>
            <person name="Adriaenssens E.M."/>
            <person name="Foster-Nyarko E."/>
            <person name="Jarju S."/>
            <person name="Secka A."/>
            <person name="Antonio M."/>
            <person name="Oren A."/>
            <person name="Chaudhuri R."/>
            <person name="La Ragione R.M."/>
            <person name="Hildebrand F."/>
            <person name="Pallen M.J."/>
        </authorList>
    </citation>
    <scope>NUCLEOTIDE SEQUENCE [LARGE SCALE GENOMIC DNA]</scope>
    <source>
        <strain evidence="6 7">Sa1YVA5</strain>
    </source>
</reference>
<dbReference type="InterPro" id="IPR029016">
    <property type="entry name" value="GAF-like_dom_sf"/>
</dbReference>
<evidence type="ECO:0000256" key="2">
    <source>
        <dbReference type="ARBA" id="ARBA00023125"/>
    </source>
</evidence>
<dbReference type="PROSITE" id="PS51078">
    <property type="entry name" value="ICLR_ED"/>
    <property type="match status" value="1"/>
</dbReference>
<dbReference type="PANTHER" id="PTHR30136">
    <property type="entry name" value="HELIX-TURN-HELIX TRANSCRIPTIONAL REGULATOR, ICLR FAMILY"/>
    <property type="match status" value="1"/>
</dbReference>
<sequence>MAGGNRTPGRTVTSKVIAVLGAFEKSTRPLGLTEIAELADLPASTTHRLVNELTEGGLLSRKSDGRYQLGLRIWELAQNTGRQLRDTAKPFVQDLYSFTGETSQLVVRDNNEALLIERVYGSKKVPRSSRVGGRLPLSSTAVGQVLLAFEEPWVREAYLKLPLEATTEHSVTDPEVLAEELRRIRTQGYSISVDEQRIGASSIAVPVWHTGRIGAGLGVVVATSQSANMERFLPVLQATSQRINKATAHIPLDTLLASTRRDSRKDSRKSGR</sequence>
<dbReference type="GO" id="GO:0003677">
    <property type="term" value="F:DNA binding"/>
    <property type="evidence" value="ECO:0007669"/>
    <property type="project" value="UniProtKB-KW"/>
</dbReference>
<protein>
    <submittedName>
        <fullName evidence="6">IclR family transcriptional regulator</fullName>
    </submittedName>
</protein>
<organism evidence="6 7">
    <name type="scientific">Corynebacterium gallinarum</name>
    <dbReference type="NCBI Taxonomy" id="2762214"/>
    <lineage>
        <taxon>Bacteria</taxon>
        <taxon>Bacillati</taxon>
        <taxon>Actinomycetota</taxon>
        <taxon>Actinomycetes</taxon>
        <taxon>Mycobacteriales</taxon>
        <taxon>Corynebacteriaceae</taxon>
        <taxon>Corynebacterium</taxon>
    </lineage>
</organism>
<dbReference type="PROSITE" id="PS51077">
    <property type="entry name" value="HTH_ICLR"/>
    <property type="match status" value="1"/>
</dbReference>
<dbReference type="RefSeq" id="WP_191732697.1">
    <property type="nucleotide sequence ID" value="NZ_JACSPR010000002.1"/>
</dbReference>
<dbReference type="SMART" id="SM00346">
    <property type="entry name" value="HTH_ICLR"/>
    <property type="match status" value="1"/>
</dbReference>
<evidence type="ECO:0000256" key="1">
    <source>
        <dbReference type="ARBA" id="ARBA00023015"/>
    </source>
</evidence>
<proteinExistence type="predicted"/>
<dbReference type="Gene3D" id="1.10.10.10">
    <property type="entry name" value="Winged helix-like DNA-binding domain superfamily/Winged helix DNA-binding domain"/>
    <property type="match status" value="1"/>
</dbReference>
<dbReference type="Proteomes" id="UP000650224">
    <property type="component" value="Unassembled WGS sequence"/>
</dbReference>
<dbReference type="GO" id="GO:0045892">
    <property type="term" value="P:negative regulation of DNA-templated transcription"/>
    <property type="evidence" value="ECO:0007669"/>
    <property type="project" value="TreeGrafter"/>
</dbReference>
<name>A0A8I0HNY2_9CORY</name>
<keyword evidence="3" id="KW-0804">Transcription</keyword>
<evidence type="ECO:0000259" key="5">
    <source>
        <dbReference type="PROSITE" id="PS51078"/>
    </source>
</evidence>
<dbReference type="Gene3D" id="3.30.450.40">
    <property type="match status" value="1"/>
</dbReference>
<evidence type="ECO:0000313" key="6">
    <source>
        <dbReference type="EMBL" id="MBD8029467.1"/>
    </source>
</evidence>
<evidence type="ECO:0000259" key="4">
    <source>
        <dbReference type="PROSITE" id="PS51077"/>
    </source>
</evidence>
<dbReference type="SUPFAM" id="SSF46785">
    <property type="entry name" value="Winged helix' DNA-binding domain"/>
    <property type="match status" value="1"/>
</dbReference>
<dbReference type="InterPro" id="IPR036388">
    <property type="entry name" value="WH-like_DNA-bd_sf"/>
</dbReference>
<dbReference type="InterPro" id="IPR050707">
    <property type="entry name" value="HTH_MetabolicPath_Reg"/>
</dbReference>
<evidence type="ECO:0000313" key="7">
    <source>
        <dbReference type="Proteomes" id="UP000650224"/>
    </source>
</evidence>
<dbReference type="GO" id="GO:0003700">
    <property type="term" value="F:DNA-binding transcription factor activity"/>
    <property type="evidence" value="ECO:0007669"/>
    <property type="project" value="TreeGrafter"/>
</dbReference>
<dbReference type="InterPro" id="IPR014757">
    <property type="entry name" value="Tscrpt_reg_IclR_C"/>
</dbReference>
<feature type="domain" description="IclR-ED" evidence="5">
    <location>
        <begin position="72"/>
        <end position="249"/>
    </location>
</feature>
<feature type="domain" description="HTH iclR-type" evidence="4">
    <location>
        <begin position="10"/>
        <end position="71"/>
    </location>
</feature>